<evidence type="ECO:0000256" key="1">
    <source>
        <dbReference type="ARBA" id="ARBA00023157"/>
    </source>
</evidence>
<dbReference type="STRING" id="7168.A0A182N7X8"/>
<accession>A0A182N7X8</accession>
<feature type="domain" description="C-type lectin" evidence="3">
    <location>
        <begin position="70"/>
        <end position="185"/>
    </location>
</feature>
<organism evidence="4 5">
    <name type="scientific">Anopheles dirus</name>
    <dbReference type="NCBI Taxonomy" id="7168"/>
    <lineage>
        <taxon>Eukaryota</taxon>
        <taxon>Metazoa</taxon>
        <taxon>Ecdysozoa</taxon>
        <taxon>Arthropoda</taxon>
        <taxon>Hexapoda</taxon>
        <taxon>Insecta</taxon>
        <taxon>Pterygota</taxon>
        <taxon>Neoptera</taxon>
        <taxon>Endopterygota</taxon>
        <taxon>Diptera</taxon>
        <taxon>Nematocera</taxon>
        <taxon>Culicoidea</taxon>
        <taxon>Culicidae</taxon>
        <taxon>Anophelinae</taxon>
        <taxon>Anopheles</taxon>
    </lineage>
</organism>
<evidence type="ECO:0000256" key="2">
    <source>
        <dbReference type="SAM" id="SignalP"/>
    </source>
</evidence>
<feature type="chain" id="PRO_5008129485" description="C-type lectin domain-containing protein" evidence="2">
    <location>
        <begin position="27"/>
        <end position="190"/>
    </location>
</feature>
<dbReference type="InterPro" id="IPR018378">
    <property type="entry name" value="C-type_lectin_CS"/>
</dbReference>
<dbReference type="InterPro" id="IPR050111">
    <property type="entry name" value="C-type_lectin/snaclec_domain"/>
</dbReference>
<dbReference type="PANTHER" id="PTHR22803">
    <property type="entry name" value="MANNOSE, PHOSPHOLIPASE, LECTIN RECEPTOR RELATED"/>
    <property type="match status" value="1"/>
</dbReference>
<name>A0A182N7X8_9DIPT</name>
<evidence type="ECO:0000259" key="3">
    <source>
        <dbReference type="PROSITE" id="PS50041"/>
    </source>
</evidence>
<reference evidence="4" key="2">
    <citation type="submission" date="2020-05" db="UniProtKB">
        <authorList>
            <consortium name="EnsemblMetazoa"/>
        </authorList>
    </citation>
    <scope>IDENTIFICATION</scope>
    <source>
        <strain evidence="4">WRAIR2</strain>
    </source>
</reference>
<evidence type="ECO:0000313" key="5">
    <source>
        <dbReference type="Proteomes" id="UP000075884"/>
    </source>
</evidence>
<dbReference type="InterPro" id="IPR016187">
    <property type="entry name" value="CTDL_fold"/>
</dbReference>
<dbReference type="AlphaFoldDB" id="A0A182N7X8"/>
<dbReference type="SUPFAM" id="SSF56436">
    <property type="entry name" value="C-type lectin-like"/>
    <property type="match status" value="1"/>
</dbReference>
<dbReference type="CDD" id="cd00037">
    <property type="entry name" value="CLECT"/>
    <property type="match status" value="1"/>
</dbReference>
<dbReference type="PROSITE" id="PS50041">
    <property type="entry name" value="C_TYPE_LECTIN_2"/>
    <property type="match status" value="1"/>
</dbReference>
<dbReference type="InterPro" id="IPR001304">
    <property type="entry name" value="C-type_lectin-like"/>
</dbReference>
<keyword evidence="5" id="KW-1185">Reference proteome</keyword>
<keyword evidence="2" id="KW-0732">Signal</keyword>
<dbReference type="VEuPathDB" id="VectorBase:ADIR003752"/>
<dbReference type="Proteomes" id="UP000075884">
    <property type="component" value="Unassembled WGS sequence"/>
</dbReference>
<keyword evidence="1" id="KW-1015">Disulfide bond</keyword>
<dbReference type="Gene3D" id="3.10.100.10">
    <property type="entry name" value="Mannose-Binding Protein A, subunit A"/>
    <property type="match status" value="1"/>
</dbReference>
<reference evidence="5" key="1">
    <citation type="submission" date="2013-03" db="EMBL/GenBank/DDBJ databases">
        <title>The Genome Sequence of Anopheles dirus WRAIR2.</title>
        <authorList>
            <consortium name="The Broad Institute Genomics Platform"/>
            <person name="Neafsey D.E."/>
            <person name="Walton C."/>
            <person name="Walker B."/>
            <person name="Young S.K."/>
            <person name="Zeng Q."/>
            <person name="Gargeya S."/>
            <person name="Fitzgerald M."/>
            <person name="Haas B."/>
            <person name="Abouelleil A."/>
            <person name="Allen A.W."/>
            <person name="Alvarado L."/>
            <person name="Arachchi H.M."/>
            <person name="Berlin A.M."/>
            <person name="Chapman S.B."/>
            <person name="Gainer-Dewar J."/>
            <person name="Goldberg J."/>
            <person name="Griggs A."/>
            <person name="Gujja S."/>
            <person name="Hansen M."/>
            <person name="Howarth C."/>
            <person name="Imamovic A."/>
            <person name="Ireland A."/>
            <person name="Larimer J."/>
            <person name="McCowan C."/>
            <person name="Murphy C."/>
            <person name="Pearson M."/>
            <person name="Poon T.W."/>
            <person name="Priest M."/>
            <person name="Roberts A."/>
            <person name="Saif S."/>
            <person name="Shea T."/>
            <person name="Sisk P."/>
            <person name="Sykes S."/>
            <person name="Wortman J."/>
            <person name="Nusbaum C."/>
            <person name="Birren B."/>
        </authorList>
    </citation>
    <scope>NUCLEOTIDE SEQUENCE [LARGE SCALE GENOMIC DNA]</scope>
    <source>
        <strain evidence="5">WRAIR2</strain>
    </source>
</reference>
<evidence type="ECO:0000313" key="4">
    <source>
        <dbReference type="EnsemblMetazoa" id="ADIR003752-PA"/>
    </source>
</evidence>
<protein>
    <recommendedName>
        <fullName evidence="3">C-type lectin domain-containing protein</fullName>
    </recommendedName>
</protein>
<dbReference type="SMART" id="SM00034">
    <property type="entry name" value="CLECT"/>
    <property type="match status" value="1"/>
</dbReference>
<proteinExistence type="predicted"/>
<dbReference type="PROSITE" id="PS00615">
    <property type="entry name" value="C_TYPE_LECTIN_1"/>
    <property type="match status" value="1"/>
</dbReference>
<dbReference type="InterPro" id="IPR016186">
    <property type="entry name" value="C-type_lectin-like/link_sf"/>
</dbReference>
<feature type="signal peptide" evidence="2">
    <location>
        <begin position="1"/>
        <end position="26"/>
    </location>
</feature>
<sequence length="190" mass="21089">MALRPSAPVSILATLFLVVVIPLARCNLSGTNTVEQILALNQCSCPCKPSEQKEYFIPISRVACGTTSDWFGAVSFCHSIGMEMAEVLNAAEAQALREVIQEEEDDSVEERPFYWIGANDLGVQGTHRWALTGRLVQYTNWADGEPNNARGEEGQFPAERCAAVGGEAHQWNDFRCTLNKKFVCQKFRDD</sequence>
<dbReference type="Pfam" id="PF00059">
    <property type="entry name" value="Lectin_C"/>
    <property type="match status" value="1"/>
</dbReference>
<dbReference type="EnsemblMetazoa" id="ADIR003752-RA">
    <property type="protein sequence ID" value="ADIR003752-PA"/>
    <property type="gene ID" value="ADIR003752"/>
</dbReference>